<dbReference type="Gene3D" id="3.80.10.10">
    <property type="entry name" value="Ribonuclease Inhibitor"/>
    <property type="match status" value="4"/>
</dbReference>
<dbReference type="InterPro" id="IPR057207">
    <property type="entry name" value="FBXL15_LRR"/>
</dbReference>
<evidence type="ECO:0000259" key="1">
    <source>
        <dbReference type="Pfam" id="PF25372"/>
    </source>
</evidence>
<feature type="domain" description="F-box/LRR-repeat protein 15-like leucin rich repeat" evidence="1">
    <location>
        <begin position="308"/>
        <end position="488"/>
    </location>
</feature>
<reference evidence="2" key="1">
    <citation type="journal article" date="2023" name="Plant J.">
        <title>The genome of the king protea, Protea cynaroides.</title>
        <authorList>
            <person name="Chang J."/>
            <person name="Duong T.A."/>
            <person name="Schoeman C."/>
            <person name="Ma X."/>
            <person name="Roodt D."/>
            <person name="Barker N."/>
            <person name="Li Z."/>
            <person name="Van de Peer Y."/>
            <person name="Mizrachi E."/>
        </authorList>
    </citation>
    <scope>NUCLEOTIDE SEQUENCE</scope>
    <source>
        <tissue evidence="2">Young leaves</tissue>
    </source>
</reference>
<dbReference type="InterPro" id="IPR001611">
    <property type="entry name" value="Leu-rich_rpt"/>
</dbReference>
<keyword evidence="3" id="KW-1185">Reference proteome</keyword>
<organism evidence="2 3">
    <name type="scientific">Protea cynaroides</name>
    <dbReference type="NCBI Taxonomy" id="273540"/>
    <lineage>
        <taxon>Eukaryota</taxon>
        <taxon>Viridiplantae</taxon>
        <taxon>Streptophyta</taxon>
        <taxon>Embryophyta</taxon>
        <taxon>Tracheophyta</taxon>
        <taxon>Spermatophyta</taxon>
        <taxon>Magnoliopsida</taxon>
        <taxon>Proteales</taxon>
        <taxon>Proteaceae</taxon>
        <taxon>Protea</taxon>
    </lineage>
</organism>
<gene>
    <name evidence="2" type="ORF">NE237_015333</name>
</gene>
<feature type="domain" description="F-box/LRR-repeat protein 15-like leucin rich repeat" evidence="1">
    <location>
        <begin position="489"/>
        <end position="573"/>
    </location>
</feature>
<dbReference type="AlphaFoldDB" id="A0A9Q0KDT9"/>
<dbReference type="PANTHER" id="PTHR13318:SF272">
    <property type="entry name" value="OS12G0552700 PROTEIN"/>
    <property type="match status" value="1"/>
</dbReference>
<dbReference type="Pfam" id="PF13516">
    <property type="entry name" value="LRR_6"/>
    <property type="match status" value="1"/>
</dbReference>
<dbReference type="GO" id="GO:0031146">
    <property type="term" value="P:SCF-dependent proteasomal ubiquitin-dependent protein catabolic process"/>
    <property type="evidence" value="ECO:0007669"/>
    <property type="project" value="TreeGrafter"/>
</dbReference>
<dbReference type="Proteomes" id="UP001141806">
    <property type="component" value="Unassembled WGS sequence"/>
</dbReference>
<sequence>MMEAMVATASMSSRSILTVLTEDLLLRILDMLVDNSDRKSWLLVCKEFLRLESLHRRSLRVFRHDYLPRLLRRYQLLDLLDLSVCPSVDDATMVILFGSPNPSPCSTRWIKTLILSRACALGSGGLEVVVRSFPCLQEIDLSYCCGLEDRDVSALALVQGLKVLKLVKCLGVTDFGLAKIVVGCVRLESLNLKWCLKITDLGIELLSKKCTALRILDLSYLKVTNKSLHCISSLWRLEVLSMVGCSSIDDKGFHFLSNGNPLLQCVDVSRCDNVSSRGLLSIIRGHEGLQHITAGYCFSELSKPLVNRLSKLKHLKSISLYAARVSDWSLGTIGNNCKHLVEIGLSKCTGVTDLGIEMLVPGLAGLKILDLTCCHLITDVALSAIADSCKNLLCLNLESCTLITYMGLGRLGSCCPLLEELDLTDCLGVNDAGLEQLSRCLELVCLKLGLCANISDKGLIQIGYKCRNLLKLDLYRCTGIGDDGLAAIASGCKKLKRLNLSYCVEISDRGLENISSLEELFDLEIRRLVKITSVGLAALAAGCKSLAELDMKGCYSVCDAGLWVLAHYSSNIRQINLSNCRISDVGLCTAMGNMKCLQDAKLVDLTNVSVEGFELALRASCVRLKKLKLLSTLKFLLSSKLLEMLEARGCRIRWMEKALVLD</sequence>
<dbReference type="OrthoDB" id="423607at2759"/>
<comment type="caution">
    <text evidence="2">The sequence shown here is derived from an EMBL/GenBank/DDBJ whole genome shotgun (WGS) entry which is preliminary data.</text>
</comment>
<evidence type="ECO:0000313" key="3">
    <source>
        <dbReference type="Proteomes" id="UP001141806"/>
    </source>
</evidence>
<dbReference type="FunFam" id="3.80.10.10:FF:000276">
    <property type="entry name" value="F-box/LRR-repeat protein 3"/>
    <property type="match status" value="1"/>
</dbReference>
<dbReference type="SMART" id="SM00367">
    <property type="entry name" value="LRR_CC"/>
    <property type="match status" value="16"/>
</dbReference>
<name>A0A9Q0KDT9_9MAGN</name>
<dbReference type="InterPro" id="IPR006553">
    <property type="entry name" value="Leu-rich_rpt_Cys-con_subtyp"/>
</dbReference>
<accession>A0A9Q0KDT9</accession>
<protein>
    <recommendedName>
        <fullName evidence="1">F-box/LRR-repeat protein 15-like leucin rich repeat domain-containing protein</fullName>
    </recommendedName>
</protein>
<dbReference type="EMBL" id="JAMYWD010000006">
    <property type="protein sequence ID" value="KAJ4968632.1"/>
    <property type="molecule type" value="Genomic_DNA"/>
</dbReference>
<dbReference type="PANTHER" id="PTHR13318">
    <property type="entry name" value="PARTNER OF PAIRED, ISOFORM B-RELATED"/>
    <property type="match status" value="1"/>
</dbReference>
<dbReference type="Pfam" id="PF25372">
    <property type="entry name" value="DUF7885"/>
    <property type="match status" value="2"/>
</dbReference>
<evidence type="ECO:0000313" key="2">
    <source>
        <dbReference type="EMBL" id="KAJ4968632.1"/>
    </source>
</evidence>
<dbReference type="GO" id="GO:0019005">
    <property type="term" value="C:SCF ubiquitin ligase complex"/>
    <property type="evidence" value="ECO:0007669"/>
    <property type="project" value="TreeGrafter"/>
</dbReference>
<dbReference type="InterPro" id="IPR032675">
    <property type="entry name" value="LRR_dom_sf"/>
</dbReference>
<proteinExistence type="predicted"/>
<dbReference type="SUPFAM" id="SSF52047">
    <property type="entry name" value="RNI-like"/>
    <property type="match status" value="2"/>
</dbReference>